<dbReference type="EMBL" id="SRLO01000268">
    <property type="protein sequence ID" value="TNN63680.1"/>
    <property type="molecule type" value="Genomic_DNA"/>
</dbReference>
<gene>
    <name evidence="1" type="ORF">EYF80_026098</name>
</gene>
<dbReference type="Proteomes" id="UP000314294">
    <property type="component" value="Unassembled WGS sequence"/>
</dbReference>
<accession>A0A4Z2HDR6</accession>
<proteinExistence type="predicted"/>
<evidence type="ECO:0000313" key="2">
    <source>
        <dbReference type="Proteomes" id="UP000314294"/>
    </source>
</evidence>
<dbReference type="AlphaFoldDB" id="A0A4Z2HDR6"/>
<evidence type="ECO:0000313" key="1">
    <source>
        <dbReference type="EMBL" id="TNN63680.1"/>
    </source>
</evidence>
<keyword evidence="2" id="KW-1185">Reference proteome</keyword>
<protein>
    <submittedName>
        <fullName evidence="1">Uncharacterized protein</fullName>
    </submittedName>
</protein>
<organism evidence="1 2">
    <name type="scientific">Liparis tanakae</name>
    <name type="common">Tanaka's snailfish</name>
    <dbReference type="NCBI Taxonomy" id="230148"/>
    <lineage>
        <taxon>Eukaryota</taxon>
        <taxon>Metazoa</taxon>
        <taxon>Chordata</taxon>
        <taxon>Craniata</taxon>
        <taxon>Vertebrata</taxon>
        <taxon>Euteleostomi</taxon>
        <taxon>Actinopterygii</taxon>
        <taxon>Neopterygii</taxon>
        <taxon>Teleostei</taxon>
        <taxon>Neoteleostei</taxon>
        <taxon>Acanthomorphata</taxon>
        <taxon>Eupercaria</taxon>
        <taxon>Perciformes</taxon>
        <taxon>Cottioidei</taxon>
        <taxon>Cottales</taxon>
        <taxon>Liparidae</taxon>
        <taxon>Liparis</taxon>
    </lineage>
</organism>
<name>A0A4Z2HDR6_9TELE</name>
<reference evidence="1 2" key="1">
    <citation type="submission" date="2019-03" db="EMBL/GenBank/DDBJ databases">
        <title>First draft genome of Liparis tanakae, snailfish: a comprehensive survey of snailfish specific genes.</title>
        <authorList>
            <person name="Kim W."/>
            <person name="Song I."/>
            <person name="Jeong J.-H."/>
            <person name="Kim D."/>
            <person name="Kim S."/>
            <person name="Ryu S."/>
            <person name="Song J.Y."/>
            <person name="Lee S.K."/>
        </authorList>
    </citation>
    <scope>NUCLEOTIDE SEQUENCE [LARGE SCALE GENOMIC DNA]</scope>
    <source>
        <tissue evidence="1">Muscle</tissue>
    </source>
</reference>
<sequence length="119" mass="13448">MIEPSSDNISEKIVCEIPEQIPFPKHLPSTKPNWMAFSLTWASDSAIPQDFSEHLQLTELPPQLAEPALLLEETIEQFLDKNTALDPRLKTEVSGAAWSKREELRVGSHDIGNLLLLFR</sequence>
<comment type="caution">
    <text evidence="1">The sequence shown here is derived from an EMBL/GenBank/DDBJ whole genome shotgun (WGS) entry which is preliminary data.</text>
</comment>